<evidence type="ECO:0000256" key="2">
    <source>
        <dbReference type="ARBA" id="ARBA00022605"/>
    </source>
</evidence>
<feature type="domain" description="3-dehydroquinate synthase N-terminal" evidence="6">
    <location>
        <begin position="174"/>
        <end position="286"/>
    </location>
</feature>
<evidence type="ECO:0000256" key="3">
    <source>
        <dbReference type="ARBA" id="ARBA00023027"/>
    </source>
</evidence>
<dbReference type="CDD" id="cd08198">
    <property type="entry name" value="DHQS-like"/>
    <property type="match status" value="1"/>
</dbReference>
<dbReference type="Gene3D" id="3.40.50.1970">
    <property type="match status" value="1"/>
</dbReference>
<dbReference type="SUPFAM" id="SSF56796">
    <property type="entry name" value="Dehydroquinate synthase-like"/>
    <property type="match status" value="1"/>
</dbReference>
<sequence length="502" mass="55215">MARQPDRASNYRSLIKNSDGEVFPGHTFSSGQFINLQINAYQFYNHFQYRAQRNVQARQKTGNGDPWRGLIVKLAELNRLPDLDVTAPATLRGAWQQQHVRVDYSFPVVSTRDAFDIANPDFRAVLSLREPQRRHRLAIFLDEGVAKAMPGLVEQIHAYLRFHHEAMELIGDIFMMPGGEACKNDPALVERLLQALSERAIDRHSYSVAIGGGAVLDAVGYASAIFHRGVRHIRFPTTVLAQDDSGVGVKNAVNWQGQKNLIGTFAPPWAVVNDACFIDILPVREKRAGLAEAVKVALIRDHAFFLMMEKQLPALAAFDSHILNTVIARSASLHMHQIAHGGDPFESGSARPLDYGHWVAHKLERLTVHALSHGEAVAIGLALDARYSCLAGLLPAGEDARIYRLLTQLGFDLWHPQLLAQDGQGELLVLQGLKEFREHLGGELTITLLAAIGSGVEVHEMDAELVRAAIDWLQNLHADLAAHLATGSASSSASKLQTVLAV</sequence>
<reference evidence="8 9" key="1">
    <citation type="submission" date="2020-08" db="EMBL/GenBank/DDBJ databases">
        <title>Novel species isolated from subtropical streams in China.</title>
        <authorList>
            <person name="Lu H."/>
        </authorList>
    </citation>
    <scope>NUCLEOTIDE SEQUENCE [LARGE SCALE GENOMIC DNA]</scope>
    <source>
        <strain evidence="8 9">CY18W</strain>
    </source>
</reference>
<keyword evidence="3" id="KW-0520">NAD</keyword>
<comment type="cofactor">
    <cofactor evidence="1">
        <name>NAD(+)</name>
        <dbReference type="ChEBI" id="CHEBI:57540"/>
    </cofactor>
</comment>
<dbReference type="EMBL" id="JACOGF010000003">
    <property type="protein sequence ID" value="MBC3917157.1"/>
    <property type="molecule type" value="Genomic_DNA"/>
</dbReference>
<accession>A0ABR6ZMR2</accession>
<dbReference type="GO" id="GO:0003856">
    <property type="term" value="F:3-dehydroquinate synthase activity"/>
    <property type="evidence" value="ECO:0007669"/>
    <property type="project" value="UniProtKB-EC"/>
</dbReference>
<keyword evidence="5 8" id="KW-0456">Lyase</keyword>
<evidence type="ECO:0000256" key="5">
    <source>
        <dbReference type="ARBA" id="ARBA00023239"/>
    </source>
</evidence>
<evidence type="ECO:0000313" key="9">
    <source>
        <dbReference type="Proteomes" id="UP000650424"/>
    </source>
</evidence>
<protein>
    <submittedName>
        <fullName evidence="8">3-dehydroquinate synthase</fullName>
        <ecNumber evidence="8">4.2.3.4</ecNumber>
    </submittedName>
</protein>
<gene>
    <name evidence="8" type="ORF">H8L32_06695</name>
</gene>
<keyword evidence="4" id="KW-0057">Aromatic amino acid biosynthesis</keyword>
<organism evidence="8 9">
    <name type="scientific">Undibacterium hunanense</name>
    <dbReference type="NCBI Taxonomy" id="2762292"/>
    <lineage>
        <taxon>Bacteria</taxon>
        <taxon>Pseudomonadati</taxon>
        <taxon>Pseudomonadota</taxon>
        <taxon>Betaproteobacteria</taxon>
        <taxon>Burkholderiales</taxon>
        <taxon>Oxalobacteraceae</taxon>
        <taxon>Undibacterium</taxon>
    </lineage>
</organism>
<evidence type="ECO:0000256" key="1">
    <source>
        <dbReference type="ARBA" id="ARBA00001911"/>
    </source>
</evidence>
<dbReference type="InterPro" id="IPR050071">
    <property type="entry name" value="Dehydroquinate_synthase"/>
</dbReference>
<dbReference type="Pfam" id="PF24621">
    <property type="entry name" value="DHQS_C"/>
    <property type="match status" value="1"/>
</dbReference>
<dbReference type="InterPro" id="IPR030960">
    <property type="entry name" value="DHQS/DOIS_N"/>
</dbReference>
<keyword evidence="9" id="KW-1185">Reference proteome</keyword>
<dbReference type="Gene3D" id="1.20.1090.10">
    <property type="entry name" value="Dehydroquinate synthase-like - alpha domain"/>
    <property type="match status" value="1"/>
</dbReference>
<dbReference type="PANTHER" id="PTHR43622">
    <property type="entry name" value="3-DEHYDROQUINATE SYNTHASE"/>
    <property type="match status" value="1"/>
</dbReference>
<comment type="caution">
    <text evidence="8">The sequence shown here is derived from an EMBL/GenBank/DDBJ whole genome shotgun (WGS) entry which is preliminary data.</text>
</comment>
<evidence type="ECO:0000259" key="7">
    <source>
        <dbReference type="Pfam" id="PF24621"/>
    </source>
</evidence>
<evidence type="ECO:0000256" key="4">
    <source>
        <dbReference type="ARBA" id="ARBA00023141"/>
    </source>
</evidence>
<dbReference type="InterPro" id="IPR056179">
    <property type="entry name" value="DHQS_C"/>
</dbReference>
<feature type="domain" description="3-dehydroquinate synthase C-terminal" evidence="7">
    <location>
        <begin position="289"/>
        <end position="418"/>
    </location>
</feature>
<evidence type="ECO:0000313" key="8">
    <source>
        <dbReference type="EMBL" id="MBC3917157.1"/>
    </source>
</evidence>
<proteinExistence type="predicted"/>
<name>A0ABR6ZMR2_9BURK</name>
<dbReference type="PANTHER" id="PTHR43622:SF7">
    <property type="entry name" value="3-DEHYDROQUINATE SYNTHASE, CHLOROPLASTIC"/>
    <property type="match status" value="1"/>
</dbReference>
<dbReference type="EC" id="4.2.3.4" evidence="8"/>
<evidence type="ECO:0000259" key="6">
    <source>
        <dbReference type="Pfam" id="PF01761"/>
    </source>
</evidence>
<dbReference type="NCBIfam" id="NF004852">
    <property type="entry name" value="PRK06203.1"/>
    <property type="match status" value="1"/>
</dbReference>
<dbReference type="Pfam" id="PF01761">
    <property type="entry name" value="DHQ_synthase"/>
    <property type="match status" value="1"/>
</dbReference>
<dbReference type="Proteomes" id="UP000650424">
    <property type="component" value="Unassembled WGS sequence"/>
</dbReference>
<keyword evidence="2" id="KW-0028">Amino-acid biosynthesis</keyword>